<dbReference type="EMBL" id="BMTU01000003">
    <property type="protein sequence ID" value="GGQ73359.1"/>
    <property type="molecule type" value="Genomic_DNA"/>
</dbReference>
<proteinExistence type="predicted"/>
<evidence type="ECO:0000313" key="1">
    <source>
        <dbReference type="EMBL" id="GGQ73359.1"/>
    </source>
</evidence>
<comment type="caution">
    <text evidence="1">The sequence shown here is derived from an EMBL/GenBank/DDBJ whole genome shotgun (WGS) entry which is preliminary data.</text>
</comment>
<sequence>MKTDFHRDRSTAAWATGPFESTVGTWTSRITRPFVLGPQTVPEVTDAAVVTTKYWFEVVEVGLESTPTAEDLFIGH</sequence>
<name>A0A918EWT0_9ACTN</name>
<protein>
    <submittedName>
        <fullName evidence="1">Uncharacterized protein</fullName>
    </submittedName>
</protein>
<reference evidence="1" key="2">
    <citation type="submission" date="2020-09" db="EMBL/GenBank/DDBJ databases">
        <authorList>
            <person name="Sun Q."/>
            <person name="Ohkuma M."/>
        </authorList>
    </citation>
    <scope>NUCLEOTIDE SEQUENCE</scope>
    <source>
        <strain evidence="1">JCM 4403</strain>
    </source>
</reference>
<gene>
    <name evidence="1" type="ORF">GCM10010280_19560</name>
</gene>
<evidence type="ECO:0000313" key="2">
    <source>
        <dbReference type="Proteomes" id="UP000656732"/>
    </source>
</evidence>
<reference evidence="1" key="1">
    <citation type="journal article" date="2014" name="Int. J. Syst. Evol. Microbiol.">
        <title>Complete genome sequence of Corynebacterium casei LMG S-19264T (=DSM 44701T), isolated from a smear-ripened cheese.</title>
        <authorList>
            <consortium name="US DOE Joint Genome Institute (JGI-PGF)"/>
            <person name="Walter F."/>
            <person name="Albersmeier A."/>
            <person name="Kalinowski J."/>
            <person name="Ruckert C."/>
        </authorList>
    </citation>
    <scope>NUCLEOTIDE SEQUENCE</scope>
    <source>
        <strain evidence="1">JCM 4403</strain>
    </source>
</reference>
<keyword evidence="2" id="KW-1185">Reference proteome</keyword>
<organism evidence="1 2">
    <name type="scientific">Streptomyces pilosus</name>
    <dbReference type="NCBI Taxonomy" id="28893"/>
    <lineage>
        <taxon>Bacteria</taxon>
        <taxon>Bacillati</taxon>
        <taxon>Actinomycetota</taxon>
        <taxon>Actinomycetes</taxon>
        <taxon>Kitasatosporales</taxon>
        <taxon>Streptomycetaceae</taxon>
        <taxon>Streptomyces</taxon>
    </lineage>
</organism>
<dbReference type="Proteomes" id="UP000656732">
    <property type="component" value="Unassembled WGS sequence"/>
</dbReference>
<dbReference type="AlphaFoldDB" id="A0A918EWT0"/>
<accession>A0A918EWT0</accession>